<dbReference type="Proteomes" id="UP000037069">
    <property type="component" value="Unassembled WGS sequence"/>
</dbReference>
<sequence>GWFTQSKEQHLQRDYCYVYSQQNHKYVEWKEREIRGDQTTYKTSLVYVDQPYVTAVDVTVRRNLVYNFRSLLSRDAKGRVLAGIYLPVLQNANEAHFTLFYEGNNMEQRVKVKFMFNIFKNPNKLPDQVQQHLEKLSPQLNMPLKELTQLLGSLAEAIMDQDFITQVLNINDDIGNMSAEN</sequence>
<gene>
    <name evidence="1" type="ORF">FF38_00765</name>
</gene>
<dbReference type="STRING" id="7375.A0A0L0BTS1"/>
<dbReference type="EMBL" id="JRES01001352">
    <property type="protein sequence ID" value="KNC23401.1"/>
    <property type="molecule type" value="Genomic_DNA"/>
</dbReference>
<accession>A0A0L0BTS1</accession>
<evidence type="ECO:0000313" key="2">
    <source>
        <dbReference type="Proteomes" id="UP000037069"/>
    </source>
</evidence>
<proteinExistence type="predicted"/>
<protein>
    <submittedName>
        <fullName evidence="1">Uncharacterized protein</fullName>
    </submittedName>
</protein>
<comment type="caution">
    <text evidence="1">The sequence shown here is derived from an EMBL/GenBank/DDBJ whole genome shotgun (WGS) entry which is preliminary data.</text>
</comment>
<dbReference type="OMA" id="DINDDIC"/>
<dbReference type="OrthoDB" id="7458733at2759"/>
<name>A0A0L0BTS1_LUCCU</name>
<feature type="non-terminal residue" evidence="1">
    <location>
        <position position="1"/>
    </location>
</feature>
<dbReference type="AlphaFoldDB" id="A0A0L0BTS1"/>
<evidence type="ECO:0000313" key="1">
    <source>
        <dbReference type="EMBL" id="KNC23401.1"/>
    </source>
</evidence>
<reference evidence="1 2" key="1">
    <citation type="journal article" date="2015" name="Nat. Commun.">
        <title>Lucilia cuprina genome unlocks parasitic fly biology to underpin future interventions.</title>
        <authorList>
            <person name="Anstead C.A."/>
            <person name="Korhonen P.K."/>
            <person name="Young N.D."/>
            <person name="Hall R.S."/>
            <person name="Jex A.R."/>
            <person name="Murali S.C."/>
            <person name="Hughes D.S."/>
            <person name="Lee S.F."/>
            <person name="Perry T."/>
            <person name="Stroehlein A.J."/>
            <person name="Ansell B.R."/>
            <person name="Breugelmans B."/>
            <person name="Hofmann A."/>
            <person name="Qu J."/>
            <person name="Dugan S."/>
            <person name="Lee S.L."/>
            <person name="Chao H."/>
            <person name="Dinh H."/>
            <person name="Han Y."/>
            <person name="Doddapaneni H.V."/>
            <person name="Worley K.C."/>
            <person name="Muzny D.M."/>
            <person name="Ioannidis P."/>
            <person name="Waterhouse R.M."/>
            <person name="Zdobnov E.M."/>
            <person name="James P.J."/>
            <person name="Bagnall N.H."/>
            <person name="Kotze A.C."/>
            <person name="Gibbs R.A."/>
            <person name="Richards S."/>
            <person name="Batterham P."/>
            <person name="Gasser R.B."/>
        </authorList>
    </citation>
    <scope>NUCLEOTIDE SEQUENCE [LARGE SCALE GENOMIC DNA]</scope>
    <source>
        <strain evidence="1 2">LS</strain>
        <tissue evidence="1">Full body</tissue>
    </source>
</reference>
<keyword evidence="2" id="KW-1185">Reference proteome</keyword>
<organism evidence="1 2">
    <name type="scientific">Lucilia cuprina</name>
    <name type="common">Green bottle fly</name>
    <name type="synonym">Australian sheep blowfly</name>
    <dbReference type="NCBI Taxonomy" id="7375"/>
    <lineage>
        <taxon>Eukaryota</taxon>
        <taxon>Metazoa</taxon>
        <taxon>Ecdysozoa</taxon>
        <taxon>Arthropoda</taxon>
        <taxon>Hexapoda</taxon>
        <taxon>Insecta</taxon>
        <taxon>Pterygota</taxon>
        <taxon>Neoptera</taxon>
        <taxon>Endopterygota</taxon>
        <taxon>Diptera</taxon>
        <taxon>Brachycera</taxon>
        <taxon>Muscomorpha</taxon>
        <taxon>Oestroidea</taxon>
        <taxon>Calliphoridae</taxon>
        <taxon>Luciliinae</taxon>
        <taxon>Lucilia</taxon>
    </lineage>
</organism>